<dbReference type="SUPFAM" id="SSF53150">
    <property type="entry name" value="DNA repair protein MutS, domain II"/>
    <property type="match status" value="1"/>
</dbReference>
<evidence type="ECO:0000313" key="4">
    <source>
        <dbReference type="Proteomes" id="UP000243217"/>
    </source>
</evidence>
<dbReference type="InterPro" id="IPR036187">
    <property type="entry name" value="DNA_mismatch_repair_MutS_sf"/>
</dbReference>
<keyword evidence="4" id="KW-1185">Reference proteome</keyword>
<sequence length="452" mass="51778">MTGKDYDNEDKRDHVYMSIYVDKGCLGVGVFDPLTTKLKTLSARVTLANLSRSLEVVKTQFDPTSIVVCASNYAKYDGFASIRDDNFTYDAACAEIMKLGINADGEDAWHDLSELPEKYKYHYMHHHFKFDDRQTIQAVGALLKYLSSEKIIKPIDDLLPIFFQAVENYSLSDIMLIDSDTFKALDIFTPDYHPSPLQGDNAPKEGVSINALLDHTLTKCGKSMLRGWMMQPLTNIQSINARHDIVQVLKENGTEDFVDRLFNYLKAIKDVARSFLRIKKMSASYMDVIVLDEAIISFLAITQEMLTEYTLFGNFAFVKQMTNLSMLETITKLTNSVIDKEESKFKMDYAIRCGVSRELDQANLKKEGIEKLLSQMERDLRKKHPYIDKIDMHYKTLYGFAIACPKACEVPKSFEFLFDEGAVCFYKDLHCYVLDKNYEQVYDAIIHLQNGI</sequence>
<dbReference type="InterPro" id="IPR045076">
    <property type="entry name" value="MutS"/>
</dbReference>
<accession>A0A1V9ZDA9</accession>
<dbReference type="Gene3D" id="1.10.1420.10">
    <property type="match status" value="1"/>
</dbReference>
<dbReference type="GO" id="GO:0005524">
    <property type="term" value="F:ATP binding"/>
    <property type="evidence" value="ECO:0007669"/>
    <property type="project" value="InterPro"/>
</dbReference>
<dbReference type="GO" id="GO:0030983">
    <property type="term" value="F:mismatched DNA binding"/>
    <property type="evidence" value="ECO:0007669"/>
    <property type="project" value="InterPro"/>
</dbReference>
<dbReference type="STRING" id="74557.A0A1V9ZDA9"/>
<dbReference type="GO" id="GO:0140664">
    <property type="term" value="F:ATP-dependent DNA damage sensor activity"/>
    <property type="evidence" value="ECO:0007669"/>
    <property type="project" value="InterPro"/>
</dbReference>
<proteinExistence type="inferred from homology"/>
<dbReference type="GO" id="GO:0051026">
    <property type="term" value="P:chiasma assembly"/>
    <property type="evidence" value="ECO:0007669"/>
    <property type="project" value="TreeGrafter"/>
</dbReference>
<dbReference type="GO" id="GO:0005634">
    <property type="term" value="C:nucleus"/>
    <property type="evidence" value="ECO:0007669"/>
    <property type="project" value="TreeGrafter"/>
</dbReference>
<dbReference type="InterPro" id="IPR036678">
    <property type="entry name" value="MutS_con_dom_sf"/>
</dbReference>
<reference evidence="3 4" key="1">
    <citation type="journal article" date="2014" name="Genome Biol. Evol.">
        <title>The secreted proteins of Achlya hypogyna and Thraustotheca clavata identify the ancestral oomycete secretome and reveal gene acquisitions by horizontal gene transfer.</title>
        <authorList>
            <person name="Misner I."/>
            <person name="Blouin N."/>
            <person name="Leonard G."/>
            <person name="Richards T.A."/>
            <person name="Lane C.E."/>
        </authorList>
    </citation>
    <scope>NUCLEOTIDE SEQUENCE [LARGE SCALE GENOMIC DNA]</scope>
    <source>
        <strain evidence="3 4">ATCC 34112</strain>
    </source>
</reference>
<dbReference type="PANTHER" id="PTHR11361">
    <property type="entry name" value="DNA MISMATCH REPAIR PROTEIN MUTS FAMILY MEMBER"/>
    <property type="match status" value="1"/>
</dbReference>
<gene>
    <name evidence="3" type="ORF">THRCLA_07485</name>
</gene>
<dbReference type="PANTHER" id="PTHR11361:SF20">
    <property type="entry name" value="MUTS PROTEIN HOMOLOG 5"/>
    <property type="match status" value="1"/>
</dbReference>
<comment type="caution">
    <text evidence="3">The sequence shown here is derived from an EMBL/GenBank/DDBJ whole genome shotgun (WGS) entry which is preliminary data.</text>
</comment>
<evidence type="ECO:0000256" key="1">
    <source>
        <dbReference type="ARBA" id="ARBA00006271"/>
    </source>
</evidence>
<comment type="similarity">
    <text evidence="1">Belongs to the DNA mismatch repair MutS family.</text>
</comment>
<dbReference type="Pfam" id="PF05192">
    <property type="entry name" value="MutS_III"/>
    <property type="match status" value="1"/>
</dbReference>
<name>A0A1V9ZDA9_9STRA</name>
<dbReference type="OrthoDB" id="29596at2759"/>
<dbReference type="AlphaFoldDB" id="A0A1V9ZDA9"/>
<dbReference type="Proteomes" id="UP000243217">
    <property type="component" value="Unassembled WGS sequence"/>
</dbReference>
<feature type="domain" description="DNA mismatch repair protein MutS core" evidence="2">
    <location>
        <begin position="181"/>
        <end position="378"/>
    </location>
</feature>
<dbReference type="GO" id="GO:0006298">
    <property type="term" value="P:mismatch repair"/>
    <property type="evidence" value="ECO:0007669"/>
    <property type="project" value="InterPro"/>
</dbReference>
<organism evidence="3 4">
    <name type="scientific">Thraustotheca clavata</name>
    <dbReference type="NCBI Taxonomy" id="74557"/>
    <lineage>
        <taxon>Eukaryota</taxon>
        <taxon>Sar</taxon>
        <taxon>Stramenopiles</taxon>
        <taxon>Oomycota</taxon>
        <taxon>Saprolegniomycetes</taxon>
        <taxon>Saprolegniales</taxon>
        <taxon>Achlyaceae</taxon>
        <taxon>Thraustotheca</taxon>
    </lineage>
</organism>
<dbReference type="InterPro" id="IPR007696">
    <property type="entry name" value="DNA_mismatch_repair_MutS_core"/>
</dbReference>
<evidence type="ECO:0000313" key="3">
    <source>
        <dbReference type="EMBL" id="OQR95891.1"/>
    </source>
</evidence>
<protein>
    <recommendedName>
        <fullName evidence="2">DNA mismatch repair protein MutS core domain-containing protein</fullName>
    </recommendedName>
</protein>
<evidence type="ECO:0000259" key="2">
    <source>
        <dbReference type="Pfam" id="PF05192"/>
    </source>
</evidence>
<dbReference type="SUPFAM" id="SSF48334">
    <property type="entry name" value="DNA repair protein MutS, domain III"/>
    <property type="match status" value="1"/>
</dbReference>
<dbReference type="EMBL" id="JNBS01002012">
    <property type="protein sequence ID" value="OQR95891.1"/>
    <property type="molecule type" value="Genomic_DNA"/>
</dbReference>